<dbReference type="InterPro" id="IPR014347">
    <property type="entry name" value="Tautomerase/MIF_sf"/>
</dbReference>
<comment type="caution">
    <text evidence="2">The sequence shown here is derived from an EMBL/GenBank/DDBJ whole genome shotgun (WGS) entry which is preliminary data.</text>
</comment>
<sequence length="167" mass="19158">MPLIRIHHPSSRTFTNAKERKAFSDDIVNMYTSYGLPPFYVIVLFIPIPDDCVFVGGRSDERANADPNEQPMIRIAIDHIARTIESPEAGIKYFKALDKILKTHILDKGYEVEYHLIESPREFCKMNGMYLPPNDSEAEAVWARENRTSPYEGMEKPTPSIKPMNIK</sequence>
<proteinExistence type="predicted"/>
<dbReference type="InterPro" id="IPR028116">
    <property type="entry name" value="Cis-CaaD-like"/>
</dbReference>
<protein>
    <recommendedName>
        <fullName evidence="1">Tautomerase cis-CaaD-like domain-containing protein</fullName>
    </recommendedName>
</protein>
<name>A0A9X0AEU0_9HELO</name>
<dbReference type="Pfam" id="PF14832">
    <property type="entry name" value="Tautomerase_3"/>
    <property type="match status" value="1"/>
</dbReference>
<accession>A0A9X0AEU0</accession>
<dbReference type="Gene3D" id="3.30.429.10">
    <property type="entry name" value="Macrophage Migration Inhibitory Factor"/>
    <property type="match status" value="1"/>
</dbReference>
<reference evidence="2" key="1">
    <citation type="submission" date="2022-11" db="EMBL/GenBank/DDBJ databases">
        <title>Genome Resource of Sclerotinia nivalis Strain SnTB1, a Plant Pathogen Isolated from American Ginseng.</title>
        <authorList>
            <person name="Fan S."/>
        </authorList>
    </citation>
    <scope>NUCLEOTIDE SEQUENCE</scope>
    <source>
        <strain evidence="2">SnTB1</strain>
    </source>
</reference>
<dbReference type="Proteomes" id="UP001152300">
    <property type="component" value="Unassembled WGS sequence"/>
</dbReference>
<dbReference type="OrthoDB" id="2129288at2759"/>
<evidence type="ECO:0000313" key="2">
    <source>
        <dbReference type="EMBL" id="KAJ8061512.1"/>
    </source>
</evidence>
<evidence type="ECO:0000259" key="1">
    <source>
        <dbReference type="Pfam" id="PF14832"/>
    </source>
</evidence>
<dbReference type="AlphaFoldDB" id="A0A9X0AEU0"/>
<dbReference type="EMBL" id="JAPEIS010000011">
    <property type="protein sequence ID" value="KAJ8061512.1"/>
    <property type="molecule type" value="Genomic_DNA"/>
</dbReference>
<feature type="domain" description="Tautomerase cis-CaaD-like" evidence="1">
    <location>
        <begin position="1"/>
        <end position="147"/>
    </location>
</feature>
<gene>
    <name evidence="2" type="ORF">OCU04_009326</name>
</gene>
<keyword evidence="3" id="KW-1185">Reference proteome</keyword>
<organism evidence="2 3">
    <name type="scientific">Sclerotinia nivalis</name>
    <dbReference type="NCBI Taxonomy" id="352851"/>
    <lineage>
        <taxon>Eukaryota</taxon>
        <taxon>Fungi</taxon>
        <taxon>Dikarya</taxon>
        <taxon>Ascomycota</taxon>
        <taxon>Pezizomycotina</taxon>
        <taxon>Leotiomycetes</taxon>
        <taxon>Helotiales</taxon>
        <taxon>Sclerotiniaceae</taxon>
        <taxon>Sclerotinia</taxon>
    </lineage>
</organism>
<evidence type="ECO:0000313" key="3">
    <source>
        <dbReference type="Proteomes" id="UP001152300"/>
    </source>
</evidence>